<dbReference type="GO" id="GO:0043709">
    <property type="term" value="P:cell adhesion involved in single-species biofilm formation"/>
    <property type="evidence" value="ECO:0007669"/>
    <property type="project" value="TreeGrafter"/>
</dbReference>
<feature type="chain" id="PRO_5017627855" description="diguanylate cyclase" evidence="6">
    <location>
        <begin position="38"/>
        <end position="988"/>
    </location>
</feature>
<evidence type="ECO:0000256" key="1">
    <source>
        <dbReference type="ARBA" id="ARBA00001946"/>
    </source>
</evidence>
<dbReference type="InterPro" id="IPR000160">
    <property type="entry name" value="GGDEF_dom"/>
</dbReference>
<dbReference type="SUPFAM" id="SSF55073">
    <property type="entry name" value="Nucleotide cyclase"/>
    <property type="match status" value="1"/>
</dbReference>
<dbReference type="InterPro" id="IPR011110">
    <property type="entry name" value="Reg_prop"/>
</dbReference>
<dbReference type="Proteomes" id="UP000259570">
    <property type="component" value="Unassembled WGS sequence"/>
</dbReference>
<dbReference type="InterPro" id="IPR050469">
    <property type="entry name" value="Diguanylate_Cyclase"/>
</dbReference>
<dbReference type="SMART" id="SM00267">
    <property type="entry name" value="GGDEF"/>
    <property type="match status" value="1"/>
</dbReference>
<protein>
    <recommendedName>
        <fullName evidence="2">diguanylate cyclase</fullName>
        <ecNumber evidence="2">2.7.7.65</ecNumber>
    </recommendedName>
</protein>
<dbReference type="PANTHER" id="PTHR45138:SF9">
    <property type="entry name" value="DIGUANYLATE CYCLASE DGCM-RELATED"/>
    <property type="match status" value="1"/>
</dbReference>
<dbReference type="InterPro" id="IPR011123">
    <property type="entry name" value="Y_Y_Y"/>
</dbReference>
<dbReference type="Gene3D" id="2.60.40.10">
    <property type="entry name" value="Immunoglobulins"/>
    <property type="match status" value="1"/>
</dbReference>
<dbReference type="OrthoDB" id="176203at2"/>
<evidence type="ECO:0000313" key="9">
    <source>
        <dbReference type="Proteomes" id="UP000259570"/>
    </source>
</evidence>
<dbReference type="SUPFAM" id="SSF50998">
    <property type="entry name" value="Quinoprotein alcohol dehydrogenase-like"/>
    <property type="match status" value="1"/>
</dbReference>
<comment type="cofactor">
    <cofactor evidence="1">
        <name>Mg(2+)</name>
        <dbReference type="ChEBI" id="CHEBI:18420"/>
    </cofactor>
</comment>
<dbReference type="Gene3D" id="3.30.70.270">
    <property type="match status" value="1"/>
</dbReference>
<dbReference type="InterPro" id="IPR015943">
    <property type="entry name" value="WD40/YVTN_repeat-like_dom_sf"/>
</dbReference>
<comment type="caution">
    <text evidence="8">The sequence shown here is derived from an EMBL/GenBank/DDBJ whole genome shotgun (WGS) entry which is preliminary data.</text>
</comment>
<dbReference type="EMBL" id="QUZM01000012">
    <property type="protein sequence ID" value="RFF39970.1"/>
    <property type="molecule type" value="Genomic_DNA"/>
</dbReference>
<sequence>MSNVPALFVPPGSHGTAMCRLAALCLLGWLVAGSAWAQTYSFRDYAQADGLQGMTVNSLLEDQQGVVWVGTELALHRFERDHFIAVGQESGLDARYIRALTLDARGRLWVASANGVFVRNGTTFSPVLQNGRPIRADSGNVIAPYAGGVVVASENQLLHLTSTTPDGWSVRALPLRLDDGTTLPAGKALLADGTALWASCGKRVCRIDASGRITQLGDADGVPERQWRAVFRDHRGDLWLRGGGMVLSRAAGERVFRNHAPPVGTSFDTLSGATTLSEDAQGRLITRSDRGMVRWEGDHWRYFGHDQGLSISPMVGPLMMQGTGQLWIGTRGLGVQRWLGYGNIEHWDESQGLAEAPTWAIQRLPSGELLVGGDAGSNVLDPHTGRMQPWTLADGEPLLQSISIALSPKDGAAWVARSSGALARRDPQTGKTFDMLQLGLPTNKVLFDSRGLLWVTTPRGLYFITPELPLQARREEAVPAAFVGDIELDGRGRLWASTREGLYRQENNGHWLQVKVHGNLPSHDYFLLDFSADGQLWLSLRDTGLWHGAVQDDAAVTLTAVSDPLVSRVMPFILHHDSKGRLWLGSSQGLDLLDHGHWTRATRSEGLLWDDVSANALFEDGDGSVWLGSSRGLTHLIDPLRVFASPPLRVEVLRAQRGGQTIAAGAQVPWSQVPLDVDLSTPGAEGGPDRISFRYRVEGHQASWTSTSLSHITYPLLPPGRYALEVQAVDAGLRSASPITRFAFVLTPPWWGSIPAYITYVLLAIAAVIVLLRWRTAKLLRRKRELEQLVAERTAELEQDKRDLESARAELALKATHDELTGLLNRSGILATLREMLLRADATARPLAVVLIDLDHFKLVNDQHGHLAGDAVLAGVGRRMDTLVRGDDRIGRYGGEELLALLPGLTHEATHRLDALHRGICGDYPIDGGWLHVTCSIGVAWFIPGETLEQLLARADAALYSAKGSGRNRIYYDAAHLAAPAASGSVGA</sequence>
<dbReference type="GO" id="GO:0052621">
    <property type="term" value="F:diguanylate cyclase activity"/>
    <property type="evidence" value="ECO:0007669"/>
    <property type="project" value="UniProtKB-EC"/>
</dbReference>
<accession>A0A3E1KLX7</accession>
<evidence type="ECO:0000259" key="7">
    <source>
        <dbReference type="PROSITE" id="PS50887"/>
    </source>
</evidence>
<dbReference type="Pfam" id="PF07495">
    <property type="entry name" value="Y_Y_Y"/>
    <property type="match status" value="1"/>
</dbReference>
<evidence type="ECO:0000313" key="8">
    <source>
        <dbReference type="EMBL" id="RFF39970.1"/>
    </source>
</evidence>
<evidence type="ECO:0000256" key="2">
    <source>
        <dbReference type="ARBA" id="ARBA00012528"/>
    </source>
</evidence>
<dbReference type="PANTHER" id="PTHR45138">
    <property type="entry name" value="REGULATORY COMPONENTS OF SENSORY TRANSDUCTION SYSTEM"/>
    <property type="match status" value="1"/>
</dbReference>
<dbReference type="AlphaFoldDB" id="A0A3E1KLX7"/>
<gene>
    <name evidence="8" type="ORF">DZD52_08115</name>
</gene>
<keyword evidence="5" id="KW-1133">Transmembrane helix</keyword>
<dbReference type="SUPFAM" id="SSF63829">
    <property type="entry name" value="Calcium-dependent phosphotriesterase"/>
    <property type="match status" value="1"/>
</dbReference>
<feature type="domain" description="GGDEF" evidence="7">
    <location>
        <begin position="845"/>
        <end position="975"/>
    </location>
</feature>
<dbReference type="GO" id="GO:0005886">
    <property type="term" value="C:plasma membrane"/>
    <property type="evidence" value="ECO:0007669"/>
    <property type="project" value="TreeGrafter"/>
</dbReference>
<proteinExistence type="predicted"/>
<dbReference type="InterPro" id="IPR011047">
    <property type="entry name" value="Quinoprotein_ADH-like_sf"/>
</dbReference>
<dbReference type="PROSITE" id="PS50887">
    <property type="entry name" value="GGDEF"/>
    <property type="match status" value="1"/>
</dbReference>
<comment type="catalytic activity">
    <reaction evidence="3">
        <text>2 GTP = 3',3'-c-di-GMP + 2 diphosphate</text>
        <dbReference type="Rhea" id="RHEA:24898"/>
        <dbReference type="ChEBI" id="CHEBI:33019"/>
        <dbReference type="ChEBI" id="CHEBI:37565"/>
        <dbReference type="ChEBI" id="CHEBI:58805"/>
        <dbReference type="EC" id="2.7.7.65"/>
    </reaction>
</comment>
<keyword evidence="5" id="KW-0812">Transmembrane</keyword>
<dbReference type="EC" id="2.7.7.65" evidence="2"/>
<keyword evidence="5" id="KW-0472">Membrane</keyword>
<dbReference type="FunFam" id="3.30.70.270:FF:000001">
    <property type="entry name" value="Diguanylate cyclase domain protein"/>
    <property type="match status" value="1"/>
</dbReference>
<evidence type="ECO:0000256" key="3">
    <source>
        <dbReference type="ARBA" id="ARBA00034247"/>
    </source>
</evidence>
<dbReference type="Gene3D" id="2.130.10.10">
    <property type="entry name" value="YVTN repeat-like/Quinoprotein amine dehydrogenase"/>
    <property type="match status" value="3"/>
</dbReference>
<evidence type="ECO:0000256" key="6">
    <source>
        <dbReference type="SAM" id="SignalP"/>
    </source>
</evidence>
<dbReference type="NCBIfam" id="TIGR00254">
    <property type="entry name" value="GGDEF"/>
    <property type="match status" value="1"/>
</dbReference>
<dbReference type="Pfam" id="PF07494">
    <property type="entry name" value="Reg_prop"/>
    <property type="match status" value="1"/>
</dbReference>
<dbReference type="Pfam" id="PF00990">
    <property type="entry name" value="GGDEF"/>
    <property type="match status" value="1"/>
</dbReference>
<dbReference type="STRING" id="1843581.A7D16_05695"/>
<dbReference type="InterPro" id="IPR029787">
    <property type="entry name" value="Nucleotide_cyclase"/>
</dbReference>
<organism evidence="8 9">
    <name type="scientific">Xanthomonas nasturtii</name>
    <dbReference type="NCBI Taxonomy" id="1843581"/>
    <lineage>
        <taxon>Bacteria</taxon>
        <taxon>Pseudomonadati</taxon>
        <taxon>Pseudomonadota</taxon>
        <taxon>Gammaproteobacteria</taxon>
        <taxon>Lysobacterales</taxon>
        <taxon>Lysobacteraceae</taxon>
        <taxon>Xanthomonas</taxon>
    </lineage>
</organism>
<dbReference type="InterPro" id="IPR013783">
    <property type="entry name" value="Ig-like_fold"/>
</dbReference>
<dbReference type="InterPro" id="IPR043128">
    <property type="entry name" value="Rev_trsase/Diguanyl_cyclase"/>
</dbReference>
<feature type="signal peptide" evidence="6">
    <location>
        <begin position="1"/>
        <end position="37"/>
    </location>
</feature>
<dbReference type="GO" id="GO:1902201">
    <property type="term" value="P:negative regulation of bacterial-type flagellum-dependent cell motility"/>
    <property type="evidence" value="ECO:0007669"/>
    <property type="project" value="TreeGrafter"/>
</dbReference>
<name>A0A3E1KLX7_9XANT</name>
<dbReference type="CDD" id="cd01949">
    <property type="entry name" value="GGDEF"/>
    <property type="match status" value="1"/>
</dbReference>
<reference evidence="8 9" key="1">
    <citation type="submission" date="2018-08" db="EMBL/GenBank/DDBJ databases">
        <title>Genome sequencing of X. nasturtii WHRI 8984.</title>
        <authorList>
            <person name="Studholme D.J."/>
            <person name="Mchugh J."/>
            <person name="Vicente J."/>
        </authorList>
    </citation>
    <scope>NUCLEOTIDE SEQUENCE [LARGE SCALE GENOMIC DNA]</scope>
    <source>
        <strain evidence="8 9">WHRI 8984</strain>
    </source>
</reference>
<feature type="transmembrane region" description="Helical" evidence="5">
    <location>
        <begin position="750"/>
        <end position="774"/>
    </location>
</feature>
<evidence type="ECO:0000256" key="5">
    <source>
        <dbReference type="SAM" id="Phobius"/>
    </source>
</evidence>
<keyword evidence="4" id="KW-0175">Coiled coil</keyword>
<evidence type="ECO:0000256" key="4">
    <source>
        <dbReference type="SAM" id="Coils"/>
    </source>
</evidence>
<feature type="coiled-coil region" evidence="4">
    <location>
        <begin position="783"/>
        <end position="814"/>
    </location>
</feature>
<keyword evidence="6" id="KW-0732">Signal</keyword>